<name>A0A2T1D9C7_9CYAN</name>
<accession>A0A2T1D9C7</accession>
<evidence type="ECO:0000256" key="2">
    <source>
        <dbReference type="ARBA" id="ARBA00022578"/>
    </source>
</evidence>
<dbReference type="InterPro" id="IPR001959">
    <property type="entry name" value="Transposase"/>
</dbReference>
<dbReference type="InterPro" id="IPR010095">
    <property type="entry name" value="Cas12f1-like_TNB"/>
</dbReference>
<dbReference type="Pfam" id="PF01385">
    <property type="entry name" value="OrfB_IS605"/>
    <property type="match status" value="1"/>
</dbReference>
<evidence type="ECO:0000313" key="7">
    <source>
        <dbReference type="EMBL" id="PSB17109.1"/>
    </source>
</evidence>
<keyword evidence="8" id="KW-1185">Reference proteome</keyword>
<dbReference type="Proteomes" id="UP000238634">
    <property type="component" value="Unassembled WGS sequence"/>
</dbReference>
<sequence length="374" mass="43370">MKTLKFKLYNHKRNRFLKRSINAAGVIYNHCIALHKRYYRMWGKHLNCAKLQAHIAKLRQRKEFWQLVGSQAVQDICQRIEKAYQLFFKHPKKGVRPPNFKKVRRYKSFTLKQAGYKFLGGNRIKIGAKVYQYWNSREIEGTVKTLTIKRTPLGELFMVVVVDSVDIPEIKVETSRIAGFDFGLKTFLTVSDGSQIESPQFLKQSLTAIKKANRQHSKKVKGSANRERARKHLVRKHEDVANRRSDWFWKLAHDLTDRFDVLCFETLNLKGMQRLCGRKISDLALREFLQILDWVAQKKGKLTVYIDRWYPSSKTCFECGHVLKELDLSVREWRCPSCQSINGRDENAAKNIQAVGASTVGLGDVRRALPAIAV</sequence>
<keyword evidence="2" id="KW-0815">Transposition</keyword>
<dbReference type="OrthoDB" id="443538at2"/>
<evidence type="ECO:0000259" key="6">
    <source>
        <dbReference type="Pfam" id="PF07282"/>
    </source>
</evidence>
<proteinExistence type="inferred from homology"/>
<reference evidence="7 8" key="2">
    <citation type="submission" date="2018-03" db="EMBL/GenBank/DDBJ databases">
        <title>The ancient ancestry and fast evolution of plastids.</title>
        <authorList>
            <person name="Moore K.R."/>
            <person name="Magnabosco C."/>
            <person name="Momper L."/>
            <person name="Gold D.A."/>
            <person name="Bosak T."/>
            <person name="Fournier G.P."/>
        </authorList>
    </citation>
    <scope>NUCLEOTIDE SEQUENCE [LARGE SCALE GENOMIC DNA]</scope>
    <source>
        <strain evidence="7 8">ULC007</strain>
    </source>
</reference>
<dbReference type="Pfam" id="PF07282">
    <property type="entry name" value="Cas12f1-like_TNB"/>
    <property type="match status" value="1"/>
</dbReference>
<dbReference type="GO" id="GO:0032196">
    <property type="term" value="P:transposition"/>
    <property type="evidence" value="ECO:0007669"/>
    <property type="project" value="UniProtKB-KW"/>
</dbReference>
<comment type="caution">
    <text evidence="7">The sequence shown here is derived from an EMBL/GenBank/DDBJ whole genome shotgun (WGS) entry which is preliminary data.</text>
</comment>
<keyword evidence="3" id="KW-0238">DNA-binding</keyword>
<gene>
    <name evidence="7" type="ORF">C7B65_19555</name>
</gene>
<evidence type="ECO:0000256" key="1">
    <source>
        <dbReference type="ARBA" id="ARBA00008761"/>
    </source>
</evidence>
<reference evidence="7 8" key="1">
    <citation type="submission" date="2018-02" db="EMBL/GenBank/DDBJ databases">
        <authorList>
            <person name="Cohen D.B."/>
            <person name="Kent A.D."/>
        </authorList>
    </citation>
    <scope>NUCLEOTIDE SEQUENCE [LARGE SCALE GENOMIC DNA]</scope>
    <source>
        <strain evidence="7 8">ULC007</strain>
    </source>
</reference>
<evidence type="ECO:0000256" key="3">
    <source>
        <dbReference type="ARBA" id="ARBA00023125"/>
    </source>
</evidence>
<keyword evidence="4" id="KW-0233">DNA recombination</keyword>
<dbReference type="STRING" id="1920490.GCA_001895925_00436"/>
<protein>
    <submittedName>
        <fullName evidence="7">Transposase</fullName>
    </submittedName>
</protein>
<dbReference type="GO" id="GO:0003677">
    <property type="term" value="F:DNA binding"/>
    <property type="evidence" value="ECO:0007669"/>
    <property type="project" value="UniProtKB-KW"/>
</dbReference>
<dbReference type="AlphaFoldDB" id="A0A2T1D9C7"/>
<evidence type="ECO:0000259" key="5">
    <source>
        <dbReference type="Pfam" id="PF01385"/>
    </source>
</evidence>
<evidence type="ECO:0000313" key="8">
    <source>
        <dbReference type="Proteomes" id="UP000238634"/>
    </source>
</evidence>
<dbReference type="NCBIfam" id="NF040570">
    <property type="entry name" value="guided_TnpB"/>
    <property type="match status" value="1"/>
</dbReference>
<dbReference type="EMBL" id="PVWG01000032">
    <property type="protein sequence ID" value="PSB17109.1"/>
    <property type="molecule type" value="Genomic_DNA"/>
</dbReference>
<feature type="domain" description="Cas12f1-like TNB" evidence="6">
    <location>
        <begin position="286"/>
        <end position="352"/>
    </location>
</feature>
<dbReference type="GO" id="GO:0006310">
    <property type="term" value="P:DNA recombination"/>
    <property type="evidence" value="ECO:0007669"/>
    <property type="project" value="UniProtKB-KW"/>
</dbReference>
<evidence type="ECO:0000256" key="4">
    <source>
        <dbReference type="ARBA" id="ARBA00023172"/>
    </source>
</evidence>
<dbReference type="RefSeq" id="WP_073072792.1">
    <property type="nucleotide sequence ID" value="NZ_MPPI01000019.1"/>
</dbReference>
<organism evidence="7 8">
    <name type="scientific">Phormidesmis priestleyi ULC007</name>
    <dbReference type="NCBI Taxonomy" id="1920490"/>
    <lineage>
        <taxon>Bacteria</taxon>
        <taxon>Bacillati</taxon>
        <taxon>Cyanobacteriota</taxon>
        <taxon>Cyanophyceae</taxon>
        <taxon>Leptolyngbyales</taxon>
        <taxon>Leptolyngbyaceae</taxon>
        <taxon>Phormidesmis</taxon>
    </lineage>
</organism>
<feature type="domain" description="Probable transposase IS891/IS1136/IS1341" evidence="5">
    <location>
        <begin position="168"/>
        <end position="274"/>
    </location>
</feature>
<comment type="similarity">
    <text evidence="1">In the C-terminal section; belongs to the transposase 35 family.</text>
</comment>